<evidence type="ECO:0000313" key="2">
    <source>
        <dbReference type="Proteomes" id="UP000790709"/>
    </source>
</evidence>
<dbReference type="Proteomes" id="UP000790709">
    <property type="component" value="Unassembled WGS sequence"/>
</dbReference>
<keyword evidence="2" id="KW-1185">Reference proteome</keyword>
<accession>A0ACB8BF80</accession>
<organism evidence="1 2">
    <name type="scientific">Leucogyrophana mollusca</name>
    <dbReference type="NCBI Taxonomy" id="85980"/>
    <lineage>
        <taxon>Eukaryota</taxon>
        <taxon>Fungi</taxon>
        <taxon>Dikarya</taxon>
        <taxon>Basidiomycota</taxon>
        <taxon>Agaricomycotina</taxon>
        <taxon>Agaricomycetes</taxon>
        <taxon>Agaricomycetidae</taxon>
        <taxon>Boletales</taxon>
        <taxon>Boletales incertae sedis</taxon>
        <taxon>Leucogyrophana</taxon>
    </lineage>
</organism>
<proteinExistence type="predicted"/>
<comment type="caution">
    <text evidence="1">The sequence shown here is derived from an EMBL/GenBank/DDBJ whole genome shotgun (WGS) entry which is preliminary data.</text>
</comment>
<dbReference type="EMBL" id="MU266423">
    <property type="protein sequence ID" value="KAH7924480.1"/>
    <property type="molecule type" value="Genomic_DNA"/>
</dbReference>
<reference evidence="1" key="1">
    <citation type="journal article" date="2021" name="New Phytol.">
        <title>Evolutionary innovations through gain and loss of genes in the ectomycorrhizal Boletales.</title>
        <authorList>
            <person name="Wu G."/>
            <person name="Miyauchi S."/>
            <person name="Morin E."/>
            <person name="Kuo A."/>
            <person name="Drula E."/>
            <person name="Varga T."/>
            <person name="Kohler A."/>
            <person name="Feng B."/>
            <person name="Cao Y."/>
            <person name="Lipzen A."/>
            <person name="Daum C."/>
            <person name="Hundley H."/>
            <person name="Pangilinan J."/>
            <person name="Johnson J."/>
            <person name="Barry K."/>
            <person name="LaButti K."/>
            <person name="Ng V."/>
            <person name="Ahrendt S."/>
            <person name="Min B."/>
            <person name="Choi I.G."/>
            <person name="Park H."/>
            <person name="Plett J.M."/>
            <person name="Magnuson J."/>
            <person name="Spatafora J.W."/>
            <person name="Nagy L.G."/>
            <person name="Henrissat B."/>
            <person name="Grigoriev I.V."/>
            <person name="Yang Z.L."/>
            <person name="Xu J."/>
            <person name="Martin F.M."/>
        </authorList>
    </citation>
    <scope>NUCLEOTIDE SEQUENCE</scope>
    <source>
        <strain evidence="1">KUC20120723A-06</strain>
    </source>
</reference>
<sequence length="397" mass="44173">MVNLELLPIPLPSSADPVKLGDFGREVKNIDPGNFTPEEFEALEKALYQYGILLFRDVNLTPEQQYHLVKAFDPKAESYGHGSKRKVGGNKKSPFVQIRSIPAVPQVQLIGHGTVLDHEGIIEAKLQHPSHRNFHRYPLSDEDEATGATRFYHWHMDAALYGFKPPKVTALYGVNVPQGAPQTVRYDDGTGDELPVPLGTTAFTCGKTMFDTLPDELKSVAVRGKVRYAPHPFQWMNPARATSTGLTLEAEGLELPFDELPPWEESKVQVLPMLWKNVVTGELHLEVAGTAATEVFIDPLPGGTEREGALYPDGTHLTDLKEVRQLLYKLQRPGIAPSLIYPHDWKEKDLVVFHNRGVNHSVVGAFAEDQVRVFHQSNLAALDFPAGPDAEDIKRWA</sequence>
<evidence type="ECO:0000313" key="1">
    <source>
        <dbReference type="EMBL" id="KAH7924480.1"/>
    </source>
</evidence>
<name>A0ACB8BF80_9AGAM</name>
<gene>
    <name evidence="1" type="ORF">BV22DRAFT_1035079</name>
</gene>
<protein>
    <submittedName>
        <fullName evidence="1">Clavaminate synthase-like protein</fullName>
    </submittedName>
</protein>